<evidence type="ECO:0000313" key="6">
    <source>
        <dbReference type="EMBL" id="OZU88204.1"/>
    </source>
</evidence>
<dbReference type="Proteomes" id="UP000216498">
    <property type="component" value="Unassembled WGS sequence"/>
</dbReference>
<gene>
    <name evidence="6" type="ORF">CIL03_13030</name>
</gene>
<dbReference type="PROSITE" id="PS00356">
    <property type="entry name" value="HTH_LACI_1"/>
    <property type="match status" value="1"/>
</dbReference>
<dbReference type="SUPFAM" id="SSF47413">
    <property type="entry name" value="lambda repressor-like DNA-binding domains"/>
    <property type="match status" value="1"/>
</dbReference>
<accession>A0A265N9Q5</accession>
<evidence type="ECO:0000256" key="1">
    <source>
        <dbReference type="ARBA" id="ARBA00022491"/>
    </source>
</evidence>
<reference evidence="6 7" key="1">
    <citation type="submission" date="2017-08" db="EMBL/GenBank/DDBJ databases">
        <title>Virgibacillus indicus sp. nov. and Virgibacillus profoundi sp. nov, two moderately halophilic bacteria isolated from marine sediment by using the Microfluidic Streak Plate.</title>
        <authorList>
            <person name="Xu B."/>
            <person name="Hu B."/>
            <person name="Wang J."/>
            <person name="Zhu Y."/>
            <person name="Huang L."/>
            <person name="Du W."/>
            <person name="Huang Y."/>
        </authorList>
    </citation>
    <scope>NUCLEOTIDE SEQUENCE [LARGE SCALE GENOMIC DNA]</scope>
    <source>
        <strain evidence="6 7">IO3-P2-C2</strain>
    </source>
</reference>
<dbReference type="RefSeq" id="WP_094886461.1">
    <property type="nucleotide sequence ID" value="NZ_NPMS01000006.1"/>
</dbReference>
<name>A0A265N9Q5_9BACI</name>
<dbReference type="OrthoDB" id="9796186at2"/>
<dbReference type="InterPro" id="IPR046335">
    <property type="entry name" value="LacI/GalR-like_sensor"/>
</dbReference>
<comment type="caution">
    <text evidence="6">The sequence shown here is derived from an EMBL/GenBank/DDBJ whole genome shotgun (WGS) entry which is preliminary data.</text>
</comment>
<evidence type="ECO:0000313" key="7">
    <source>
        <dbReference type="Proteomes" id="UP000216498"/>
    </source>
</evidence>
<dbReference type="PANTHER" id="PTHR30146">
    <property type="entry name" value="LACI-RELATED TRANSCRIPTIONAL REPRESSOR"/>
    <property type="match status" value="1"/>
</dbReference>
<dbReference type="InterPro" id="IPR000843">
    <property type="entry name" value="HTH_LacI"/>
</dbReference>
<dbReference type="CDD" id="cd01392">
    <property type="entry name" value="HTH_LacI"/>
    <property type="match status" value="1"/>
</dbReference>
<dbReference type="Pfam" id="PF00356">
    <property type="entry name" value="LacI"/>
    <property type="match status" value="1"/>
</dbReference>
<evidence type="ECO:0000256" key="3">
    <source>
        <dbReference type="ARBA" id="ARBA00023125"/>
    </source>
</evidence>
<proteinExistence type="predicted"/>
<evidence type="ECO:0000256" key="2">
    <source>
        <dbReference type="ARBA" id="ARBA00023015"/>
    </source>
</evidence>
<evidence type="ECO:0000256" key="4">
    <source>
        <dbReference type="ARBA" id="ARBA00023163"/>
    </source>
</evidence>
<dbReference type="AlphaFoldDB" id="A0A265N9Q5"/>
<keyword evidence="4" id="KW-0804">Transcription</keyword>
<dbReference type="Pfam" id="PF13377">
    <property type="entry name" value="Peripla_BP_3"/>
    <property type="match status" value="1"/>
</dbReference>
<organism evidence="6 7">
    <name type="scientific">Virgibacillus indicus</name>
    <dbReference type="NCBI Taxonomy" id="2024554"/>
    <lineage>
        <taxon>Bacteria</taxon>
        <taxon>Bacillati</taxon>
        <taxon>Bacillota</taxon>
        <taxon>Bacilli</taxon>
        <taxon>Bacillales</taxon>
        <taxon>Bacillaceae</taxon>
        <taxon>Virgibacillus</taxon>
    </lineage>
</organism>
<dbReference type="InterPro" id="IPR028082">
    <property type="entry name" value="Peripla_BP_I"/>
</dbReference>
<dbReference type="Gene3D" id="1.10.260.40">
    <property type="entry name" value="lambda repressor-like DNA-binding domains"/>
    <property type="match status" value="1"/>
</dbReference>
<dbReference type="Gene3D" id="3.40.50.2300">
    <property type="match status" value="2"/>
</dbReference>
<keyword evidence="7" id="KW-1185">Reference proteome</keyword>
<dbReference type="PROSITE" id="PS50932">
    <property type="entry name" value="HTH_LACI_2"/>
    <property type="match status" value="1"/>
</dbReference>
<dbReference type="EMBL" id="NPMS01000006">
    <property type="protein sequence ID" value="OZU88204.1"/>
    <property type="molecule type" value="Genomic_DNA"/>
</dbReference>
<keyword evidence="1" id="KW-0678">Repressor</keyword>
<dbReference type="SUPFAM" id="SSF53822">
    <property type="entry name" value="Periplasmic binding protein-like I"/>
    <property type="match status" value="1"/>
</dbReference>
<keyword evidence="2" id="KW-0805">Transcription regulation</keyword>
<dbReference type="PRINTS" id="PR00036">
    <property type="entry name" value="HTHLACI"/>
</dbReference>
<dbReference type="InterPro" id="IPR010982">
    <property type="entry name" value="Lambda_DNA-bd_dom_sf"/>
</dbReference>
<sequence length="332" mass="36476">MANIRDVAKKAGVSVATVSRVVNKNGYVKKSTLEKVNKAISELNYSPNAIAVSLNNKKTKTLGLILPDITNPFFPELAKAVEEVANQNGYTMILCNSNGLLEKEMEHIEMLERKYADGIILASDSYTEERLKGTDLPMVLLDRGVNPNHSSITANNFSGAVMATKHLLKQGCKKIAHIAGPKNVLTAVDRLKGYQSVVRDSNWYDGDLIIHANYNTKEAITATKKLLEMDSSIDGIFASNDLIAIGCLKAIRSIGWKVPDDIAVIGFDGISLTDLIIPQLSTIKQPVYEMGEAATKLLINEIEVGKKESLFKEFDVTLIHRESTDKRGEINE</sequence>
<feature type="domain" description="HTH lacI-type" evidence="5">
    <location>
        <begin position="2"/>
        <end position="56"/>
    </location>
</feature>
<keyword evidence="3" id="KW-0238">DNA-binding</keyword>
<dbReference type="SMART" id="SM00354">
    <property type="entry name" value="HTH_LACI"/>
    <property type="match status" value="1"/>
</dbReference>
<evidence type="ECO:0000259" key="5">
    <source>
        <dbReference type="PROSITE" id="PS50932"/>
    </source>
</evidence>
<protein>
    <submittedName>
        <fullName evidence="6">Transcriptional regulator</fullName>
    </submittedName>
</protein>
<dbReference type="CDD" id="cd06267">
    <property type="entry name" value="PBP1_LacI_sugar_binding-like"/>
    <property type="match status" value="1"/>
</dbReference>
<dbReference type="GO" id="GO:0003700">
    <property type="term" value="F:DNA-binding transcription factor activity"/>
    <property type="evidence" value="ECO:0007669"/>
    <property type="project" value="TreeGrafter"/>
</dbReference>
<dbReference type="PANTHER" id="PTHR30146:SF95">
    <property type="entry name" value="RIBOSE OPERON REPRESSOR"/>
    <property type="match status" value="1"/>
</dbReference>
<dbReference type="GO" id="GO:0000976">
    <property type="term" value="F:transcription cis-regulatory region binding"/>
    <property type="evidence" value="ECO:0007669"/>
    <property type="project" value="TreeGrafter"/>
</dbReference>